<organism evidence="1 2">
    <name type="scientific">Lactarius akahatsu</name>
    <dbReference type="NCBI Taxonomy" id="416441"/>
    <lineage>
        <taxon>Eukaryota</taxon>
        <taxon>Fungi</taxon>
        <taxon>Dikarya</taxon>
        <taxon>Basidiomycota</taxon>
        <taxon>Agaricomycotina</taxon>
        <taxon>Agaricomycetes</taxon>
        <taxon>Russulales</taxon>
        <taxon>Russulaceae</taxon>
        <taxon>Lactarius</taxon>
    </lineage>
</organism>
<reference evidence="1" key="1">
    <citation type="submission" date="2022-01" db="EMBL/GenBank/DDBJ databases">
        <title>Comparative genomics reveals a dynamic genome evolution in the ectomycorrhizal milk-cap (Lactarius) mushrooms.</title>
        <authorList>
            <consortium name="DOE Joint Genome Institute"/>
            <person name="Lebreton A."/>
            <person name="Tang N."/>
            <person name="Kuo A."/>
            <person name="LaButti K."/>
            <person name="Drula E."/>
            <person name="Barry K."/>
            <person name="Clum A."/>
            <person name="Lipzen A."/>
            <person name="Mousain D."/>
            <person name="Ng V."/>
            <person name="Wang R."/>
            <person name="Wang X."/>
            <person name="Dai Y."/>
            <person name="Henrissat B."/>
            <person name="Grigoriev I.V."/>
            <person name="Guerin-Laguette A."/>
            <person name="Yu F."/>
            <person name="Martin F.M."/>
        </authorList>
    </citation>
    <scope>NUCLEOTIDE SEQUENCE</scope>
    <source>
        <strain evidence="1">QP</strain>
    </source>
</reference>
<protein>
    <submittedName>
        <fullName evidence="1">Uncharacterized protein</fullName>
    </submittedName>
</protein>
<evidence type="ECO:0000313" key="1">
    <source>
        <dbReference type="EMBL" id="KAH8976893.1"/>
    </source>
</evidence>
<evidence type="ECO:0000313" key="2">
    <source>
        <dbReference type="Proteomes" id="UP001201163"/>
    </source>
</evidence>
<dbReference type="Proteomes" id="UP001201163">
    <property type="component" value="Unassembled WGS sequence"/>
</dbReference>
<proteinExistence type="predicted"/>
<keyword evidence="2" id="KW-1185">Reference proteome</keyword>
<dbReference type="AlphaFoldDB" id="A0AAD4Q7C5"/>
<accession>A0AAD4Q7C5</accession>
<gene>
    <name evidence="1" type="ORF">EDB92DRAFT_1810020</name>
</gene>
<dbReference type="EMBL" id="JAKELL010000416">
    <property type="protein sequence ID" value="KAH8976893.1"/>
    <property type="molecule type" value="Genomic_DNA"/>
</dbReference>
<sequence length="194" mass="21064">MIYYGRTITLLDGLLQSENYLRILKLSTCTKLTATCTKPTTTHTKPTYYSYTFGSSTPSLILSQNASDHVPSPPDQHATIAASLPRQRAAPVPQPDKQKYNAKPAKHWFVICHPCALYTSPPCGTITASVLDLSSASSPPDLAPRSADILVLLFVLSALHPSKWPQAISNIAQVRDSTPTASAFSHVHCLQFTS</sequence>
<name>A0AAD4Q7C5_9AGAM</name>
<comment type="caution">
    <text evidence="1">The sequence shown here is derived from an EMBL/GenBank/DDBJ whole genome shotgun (WGS) entry which is preliminary data.</text>
</comment>